<dbReference type="AlphaFoldDB" id="A0A450ZVF0"/>
<reference evidence="2" key="1">
    <citation type="submission" date="2019-02" db="EMBL/GenBank/DDBJ databases">
        <authorList>
            <person name="Gruber-Vodicka R. H."/>
            <person name="Seah K. B. B."/>
        </authorList>
    </citation>
    <scope>NUCLEOTIDE SEQUENCE</scope>
    <source>
        <strain evidence="3">BECK_BY2</strain>
        <strain evidence="2">BECK_BY3</strain>
    </source>
</reference>
<protein>
    <submittedName>
        <fullName evidence="2">Uncharacterized protein</fullName>
    </submittedName>
</protein>
<proteinExistence type="predicted"/>
<name>A0A450ZVF0_9GAMM</name>
<gene>
    <name evidence="3" type="ORF">BECKTUN1418E_GA0071001_11207</name>
    <name evidence="2" type="ORF">BECKTUN1418F_GA0071002_11252</name>
</gene>
<sequence>MQFFCWGERSEPQHPRQNHPHSGDIGIGERRGLLDPGQRGDIGPPPTDGLPGDSENPAGWVRIRLTDLSLSNRKKTEDTFPE</sequence>
<evidence type="ECO:0000313" key="2">
    <source>
        <dbReference type="EMBL" id="VFK57728.1"/>
    </source>
</evidence>
<evidence type="ECO:0000313" key="3">
    <source>
        <dbReference type="EMBL" id="VFK66262.1"/>
    </source>
</evidence>
<dbReference type="EMBL" id="CAADFV010000120">
    <property type="protein sequence ID" value="VFK66262.1"/>
    <property type="molecule type" value="Genomic_DNA"/>
</dbReference>
<feature type="region of interest" description="Disordered" evidence="1">
    <location>
        <begin position="1"/>
        <end position="59"/>
    </location>
</feature>
<organism evidence="2">
    <name type="scientific">Candidatus Kentrum sp. TUN</name>
    <dbReference type="NCBI Taxonomy" id="2126343"/>
    <lineage>
        <taxon>Bacteria</taxon>
        <taxon>Pseudomonadati</taxon>
        <taxon>Pseudomonadota</taxon>
        <taxon>Gammaproteobacteria</taxon>
        <taxon>Candidatus Kentrum</taxon>
    </lineage>
</organism>
<evidence type="ECO:0000256" key="1">
    <source>
        <dbReference type="SAM" id="MobiDB-lite"/>
    </source>
</evidence>
<dbReference type="EMBL" id="CAADFY010000125">
    <property type="protein sequence ID" value="VFK57728.1"/>
    <property type="molecule type" value="Genomic_DNA"/>
</dbReference>
<accession>A0A450ZVF0</accession>